<dbReference type="EMBL" id="BAND01000135">
    <property type="protein sequence ID" value="GAJ30429.1"/>
    <property type="molecule type" value="Genomic_DNA"/>
</dbReference>
<protein>
    <submittedName>
        <fullName evidence="7">Glucose/sorbosone dehydrogenase</fullName>
    </submittedName>
</protein>
<dbReference type="OrthoDB" id="9770043at2"/>
<dbReference type="GO" id="GO:0020037">
    <property type="term" value="F:heme binding"/>
    <property type="evidence" value="ECO:0007669"/>
    <property type="project" value="InterPro"/>
</dbReference>
<dbReference type="Gene3D" id="1.10.760.10">
    <property type="entry name" value="Cytochrome c-like domain"/>
    <property type="match status" value="1"/>
</dbReference>
<evidence type="ECO:0000256" key="1">
    <source>
        <dbReference type="ARBA" id="ARBA00022617"/>
    </source>
</evidence>
<dbReference type="GO" id="GO:0009055">
    <property type="term" value="F:electron transfer activity"/>
    <property type="evidence" value="ECO:0007669"/>
    <property type="project" value="InterPro"/>
</dbReference>
<dbReference type="InterPro" id="IPR011041">
    <property type="entry name" value="Quinoprot_gluc/sorb_DH_b-prop"/>
</dbReference>
<dbReference type="GO" id="GO:0046872">
    <property type="term" value="F:metal ion binding"/>
    <property type="evidence" value="ECO:0007669"/>
    <property type="project" value="UniProtKB-KW"/>
</dbReference>
<dbReference type="InterPro" id="IPR011042">
    <property type="entry name" value="6-blade_b-propeller_TolB-like"/>
</dbReference>
<dbReference type="Gene3D" id="2.120.10.30">
    <property type="entry name" value="TolB, C-terminal domain"/>
    <property type="match status" value="1"/>
</dbReference>
<dbReference type="SUPFAM" id="SSF46626">
    <property type="entry name" value="Cytochrome c"/>
    <property type="match status" value="1"/>
</dbReference>
<dbReference type="PROSITE" id="PS51007">
    <property type="entry name" value="CYTC"/>
    <property type="match status" value="1"/>
</dbReference>
<dbReference type="Pfam" id="PF13442">
    <property type="entry name" value="Cytochrome_CBB3"/>
    <property type="match status" value="1"/>
</dbReference>
<dbReference type="InterPro" id="IPR036909">
    <property type="entry name" value="Cyt_c-like_dom_sf"/>
</dbReference>
<dbReference type="InterPro" id="IPR009056">
    <property type="entry name" value="Cyt_c-like_dom"/>
</dbReference>
<evidence type="ECO:0000313" key="7">
    <source>
        <dbReference type="EMBL" id="GAJ30429.1"/>
    </source>
</evidence>
<proteinExistence type="predicted"/>
<sequence length="582" mass="61499">MTRHLPTFAAILAGSLVLVAASTPARADDQCATGGLSLSPGFCATIFADHLGHVRHMVMAPNGVLYVNTWSGRYYRDEAVPPGGFLIALQDTHQTGHADTIQRFGDGIAEGSAGGTGIAYYNGAIYAEENDRIVRFRLPPGAIAPDARYDIVLSGMPLTGDHPMHPFIIDSRGTIFLDSGTATNACQAKNRMEGSKGLTPCTEAETRGGIWRYDANATGQVFSPAARYATGLRNGEGLAFDADGQLYATQHGRDQLWQNWPKLYTPTQSAELPAEELVALKQNADFGWPECYYDGLRKQLVLGPEYGGDGGHKQGVCATKSLPVAAFPAHWGPNDLLIDNAPAFPAAYRGGAFIAFHGSWNRSPMRQGGYNVVFQPLSHGKPSGDWIVFADGFAGQYMEPGRAAFRPSGLAASPDGALFISDDLHGRIWRVTYQGAEPAKVATAQGTSALTTPTGGPVLPPEGLHADAGRPDETATLPLAPGVTRDELALGNRIFHGEARSGTCSGCHGSDGKGSTMGPDLTALPRIWSDGSVAGLEKTITEGVPKPRNYPGAMPAKGGTSLSPSDVHAVAAYVWALADRKS</sequence>
<dbReference type="Pfam" id="PF22807">
    <property type="entry name" value="TrAA12"/>
    <property type="match status" value="1"/>
</dbReference>
<organism evidence="7 8">
    <name type="scientific">Acidomonas methanolica NBRC 104435</name>
    <dbReference type="NCBI Taxonomy" id="1231351"/>
    <lineage>
        <taxon>Bacteria</taxon>
        <taxon>Pseudomonadati</taxon>
        <taxon>Pseudomonadota</taxon>
        <taxon>Alphaproteobacteria</taxon>
        <taxon>Acetobacterales</taxon>
        <taxon>Acetobacteraceae</taxon>
        <taxon>Acidomonas</taxon>
    </lineage>
</organism>
<dbReference type="RefSeq" id="WP_042061473.1">
    <property type="nucleotide sequence ID" value="NZ_BAND01000135.1"/>
</dbReference>
<evidence type="ECO:0000256" key="3">
    <source>
        <dbReference type="ARBA" id="ARBA00023004"/>
    </source>
</evidence>
<keyword evidence="8" id="KW-1185">Reference proteome</keyword>
<evidence type="ECO:0000259" key="6">
    <source>
        <dbReference type="PROSITE" id="PS51007"/>
    </source>
</evidence>
<reference evidence="8" key="1">
    <citation type="journal article" date="2014" name="FEMS Microbiol. Lett.">
        <title>Draft Genomic DNA Sequence of the Facultatively Methylotrophic Bacterium Acidomonas methanolica type strain MB58.</title>
        <authorList>
            <person name="Higashiura N."/>
            <person name="Hadano H."/>
            <person name="Hirakawa H."/>
            <person name="Matsutani M."/>
            <person name="Takabe S."/>
            <person name="Matsushita K."/>
            <person name="Azuma Y."/>
        </authorList>
    </citation>
    <scope>NUCLEOTIDE SEQUENCE [LARGE SCALE GENOMIC DNA]</scope>
    <source>
        <strain evidence="8">MB58</strain>
    </source>
</reference>
<evidence type="ECO:0000256" key="4">
    <source>
        <dbReference type="PROSITE-ProRule" id="PRU00433"/>
    </source>
</evidence>
<evidence type="ECO:0000256" key="2">
    <source>
        <dbReference type="ARBA" id="ARBA00022723"/>
    </source>
</evidence>
<keyword evidence="3 4" id="KW-0408">Iron</keyword>
<feature type="signal peptide" evidence="5">
    <location>
        <begin position="1"/>
        <end position="27"/>
    </location>
</feature>
<dbReference type="AlphaFoldDB" id="A0A023D8J9"/>
<dbReference type="SUPFAM" id="SSF50952">
    <property type="entry name" value="Soluble quinoprotein glucose dehydrogenase"/>
    <property type="match status" value="1"/>
</dbReference>
<dbReference type="Proteomes" id="UP000019760">
    <property type="component" value="Unassembled WGS sequence"/>
</dbReference>
<dbReference type="PANTHER" id="PTHR33546">
    <property type="entry name" value="LARGE, MULTIFUNCTIONAL SECRETED PROTEIN-RELATED"/>
    <property type="match status" value="1"/>
</dbReference>
<keyword evidence="5" id="KW-0732">Signal</keyword>
<keyword evidence="2 4" id="KW-0479">Metal-binding</keyword>
<dbReference type="InterPro" id="IPR054539">
    <property type="entry name" value="Beta-prop_PDH"/>
</dbReference>
<dbReference type="PANTHER" id="PTHR33546:SF1">
    <property type="entry name" value="LARGE, MULTIFUNCTIONAL SECRETED PROTEIN"/>
    <property type="match status" value="1"/>
</dbReference>
<keyword evidence="1 4" id="KW-0349">Heme</keyword>
<accession>A0A023D8J9</accession>
<feature type="domain" description="Cytochrome c" evidence="6">
    <location>
        <begin position="486"/>
        <end position="578"/>
    </location>
</feature>
<name>A0A023D8J9_ACIMT</name>
<reference evidence="7 8" key="2">
    <citation type="journal article" date="2014" name="FEMS Microbiol. Lett.">
        <title>Draft genomic DNA sequence of the facultatively methylotrophic bacterium Acidomonas methanolica type strain MB58.</title>
        <authorList>
            <person name="Higashiura N."/>
            <person name="Hadano H."/>
            <person name="Hirakawa H."/>
            <person name="Matsutani M."/>
            <person name="Takabe S."/>
            <person name="Matsushita K."/>
            <person name="Azuma Y."/>
        </authorList>
    </citation>
    <scope>NUCLEOTIDE SEQUENCE [LARGE SCALE GENOMIC DNA]</scope>
    <source>
        <strain evidence="7 8">MB58</strain>
    </source>
</reference>
<comment type="caution">
    <text evidence="7">The sequence shown here is derived from an EMBL/GenBank/DDBJ whole genome shotgun (WGS) entry which is preliminary data.</text>
</comment>
<feature type="chain" id="PRO_5030001470" evidence="5">
    <location>
        <begin position="28"/>
        <end position="582"/>
    </location>
</feature>
<evidence type="ECO:0000256" key="5">
    <source>
        <dbReference type="SAM" id="SignalP"/>
    </source>
</evidence>
<gene>
    <name evidence="7" type="ORF">Amme_136_007</name>
</gene>
<evidence type="ECO:0000313" key="8">
    <source>
        <dbReference type="Proteomes" id="UP000019760"/>
    </source>
</evidence>